<dbReference type="Proteomes" id="UP000232688">
    <property type="component" value="Unassembled WGS sequence"/>
</dbReference>
<proteinExistence type="predicted"/>
<reference evidence="1 2" key="1">
    <citation type="submission" date="2017-10" db="EMBL/GenBank/DDBJ databases">
        <title>Extensive intraspecific genome diversity in a model arbuscular mycorrhizal fungus.</title>
        <authorList>
            <person name="Chen E.C.H."/>
            <person name="Morin E."/>
            <person name="Baudet D."/>
            <person name="Noel J."/>
            <person name="Ndikumana S."/>
            <person name="Charron P."/>
            <person name="St-Onge C."/>
            <person name="Giorgi J."/>
            <person name="Grigoriev I.V."/>
            <person name="Roux C."/>
            <person name="Martin F.M."/>
            <person name="Corradi N."/>
        </authorList>
    </citation>
    <scope>NUCLEOTIDE SEQUENCE [LARGE SCALE GENOMIC DNA]</scope>
    <source>
        <strain evidence="1 2">A1</strain>
    </source>
</reference>
<gene>
    <name evidence="1" type="ORF">RhiirA1_469427</name>
</gene>
<comment type="caution">
    <text evidence="1">The sequence shown here is derived from an EMBL/GenBank/DDBJ whole genome shotgun (WGS) entry which is preliminary data.</text>
</comment>
<evidence type="ECO:0000313" key="1">
    <source>
        <dbReference type="EMBL" id="PKC59445.1"/>
    </source>
</evidence>
<dbReference type="VEuPathDB" id="FungiDB:RhiirA1_469427"/>
<sequence>MRRSNEVIVNIGLGLDGFFGFELIPKNSDVDEFNFEGKLRSVKSERKVYVIALIIVIVILPCNIKIEIRTDVDIIEIVTMLVKDDKAGMQKTIQDVKIPAIKKELVSVKRRSNK</sequence>
<dbReference type="EMBL" id="LLXH01001327">
    <property type="protein sequence ID" value="PKC59445.1"/>
    <property type="molecule type" value="Genomic_DNA"/>
</dbReference>
<dbReference type="AlphaFoldDB" id="A0A2I1DRP4"/>
<organism evidence="1 2">
    <name type="scientific">Rhizophagus irregularis</name>
    <dbReference type="NCBI Taxonomy" id="588596"/>
    <lineage>
        <taxon>Eukaryota</taxon>
        <taxon>Fungi</taxon>
        <taxon>Fungi incertae sedis</taxon>
        <taxon>Mucoromycota</taxon>
        <taxon>Glomeromycotina</taxon>
        <taxon>Glomeromycetes</taxon>
        <taxon>Glomerales</taxon>
        <taxon>Glomeraceae</taxon>
        <taxon>Rhizophagus</taxon>
    </lineage>
</organism>
<accession>A0A2I1DRP4</accession>
<reference evidence="1 2" key="2">
    <citation type="submission" date="2017-10" db="EMBL/GenBank/DDBJ databases">
        <title>Genome analyses suggest a sexual origin of heterokaryosis in a supposedly ancient asexual fungus.</title>
        <authorList>
            <person name="Corradi N."/>
            <person name="Sedzielewska K."/>
            <person name="Noel J."/>
            <person name="Charron P."/>
            <person name="Farinelli L."/>
            <person name="Marton T."/>
            <person name="Kruger M."/>
            <person name="Pelin A."/>
            <person name="Brachmann A."/>
            <person name="Corradi N."/>
        </authorList>
    </citation>
    <scope>NUCLEOTIDE SEQUENCE [LARGE SCALE GENOMIC DNA]</scope>
    <source>
        <strain evidence="1 2">A1</strain>
    </source>
</reference>
<name>A0A2I1DRP4_9GLOM</name>
<protein>
    <submittedName>
        <fullName evidence="1">Uncharacterized protein</fullName>
    </submittedName>
</protein>
<evidence type="ECO:0000313" key="2">
    <source>
        <dbReference type="Proteomes" id="UP000232688"/>
    </source>
</evidence>